<keyword evidence="4" id="KW-1185">Reference proteome</keyword>
<gene>
    <name evidence="3" type="ORF">IC235_19065</name>
</gene>
<keyword evidence="1" id="KW-0812">Transmembrane</keyword>
<feature type="signal peptide" evidence="2">
    <location>
        <begin position="1"/>
        <end position="26"/>
    </location>
</feature>
<feature type="transmembrane region" description="Helical" evidence="1">
    <location>
        <begin position="165"/>
        <end position="186"/>
    </location>
</feature>
<sequence>MDKGGHLGRVAGWLALSLLLSSRAAAQSDVSAGLQGRFLKQQVRVGEPLDYELRYEHAPNLEVVFPDSLARFTPFEYTGRTFFPTRTRQGRSLDRTIYHLRTFRLDSVQSLVLPVAVLQGNDTLSIAPRPSSVRLRRMAPPQMASGLPALRQNLALVPVEPLFNYPYWLAGAAVGMLLIMGSATLFRRRLSRRYQAYKLRKNHGYFLAQFARHAERFELSRSATNVERAVALWKSYLAGLENNDLNSFTTREIVTYFENDADVRKALSATDRVIYGNLQTEDAKEVDRAFQRLRGFAERRYASVTQV</sequence>
<evidence type="ECO:0008006" key="5">
    <source>
        <dbReference type="Google" id="ProtNLM"/>
    </source>
</evidence>
<evidence type="ECO:0000256" key="1">
    <source>
        <dbReference type="SAM" id="Phobius"/>
    </source>
</evidence>
<keyword evidence="1" id="KW-1133">Transmembrane helix</keyword>
<dbReference type="AlphaFoldDB" id="A0A927BHH1"/>
<feature type="chain" id="PRO_5036966737" description="DUF4381 domain-containing protein" evidence="2">
    <location>
        <begin position="27"/>
        <end position="307"/>
    </location>
</feature>
<dbReference type="RefSeq" id="WP_191006801.1">
    <property type="nucleotide sequence ID" value="NZ_JACXAD010000026.1"/>
</dbReference>
<dbReference type="Proteomes" id="UP000612233">
    <property type="component" value="Unassembled WGS sequence"/>
</dbReference>
<reference evidence="3" key="1">
    <citation type="submission" date="2020-09" db="EMBL/GenBank/DDBJ databases">
        <authorList>
            <person name="Kim M.K."/>
        </authorList>
    </citation>
    <scope>NUCLEOTIDE SEQUENCE</scope>
    <source>
        <strain evidence="3">BT664</strain>
    </source>
</reference>
<name>A0A927BHH1_9BACT</name>
<evidence type="ECO:0000313" key="4">
    <source>
        <dbReference type="Proteomes" id="UP000612233"/>
    </source>
</evidence>
<proteinExistence type="predicted"/>
<keyword evidence="2" id="KW-0732">Signal</keyword>
<evidence type="ECO:0000313" key="3">
    <source>
        <dbReference type="EMBL" id="MBD2769993.1"/>
    </source>
</evidence>
<evidence type="ECO:0000256" key="2">
    <source>
        <dbReference type="SAM" id="SignalP"/>
    </source>
</evidence>
<dbReference type="EMBL" id="JACXAD010000026">
    <property type="protein sequence ID" value="MBD2769993.1"/>
    <property type="molecule type" value="Genomic_DNA"/>
</dbReference>
<keyword evidence="1" id="KW-0472">Membrane</keyword>
<comment type="caution">
    <text evidence="3">The sequence shown here is derived from an EMBL/GenBank/DDBJ whole genome shotgun (WGS) entry which is preliminary data.</text>
</comment>
<organism evidence="3 4">
    <name type="scientific">Hymenobacter montanus</name>
    <dbReference type="NCBI Taxonomy" id="2771359"/>
    <lineage>
        <taxon>Bacteria</taxon>
        <taxon>Pseudomonadati</taxon>
        <taxon>Bacteroidota</taxon>
        <taxon>Cytophagia</taxon>
        <taxon>Cytophagales</taxon>
        <taxon>Hymenobacteraceae</taxon>
        <taxon>Hymenobacter</taxon>
    </lineage>
</organism>
<protein>
    <recommendedName>
        <fullName evidence="5">DUF4381 domain-containing protein</fullName>
    </recommendedName>
</protein>
<accession>A0A927BHH1</accession>